<evidence type="ECO:0000259" key="2">
    <source>
        <dbReference type="SMART" id="SM01224"/>
    </source>
</evidence>
<sequence>MGSTTTINCSTTSNISSGGGGGVVVAVPPPSSGSSAHLVSYPCPRSPPKYPDMSGKHRELVKVQKLEREIGFLEEELKSVENLQPVSRSCKEVDSYVAANLDPLIPVNRKTRRSCRFWRWLCGKSCLNLSWICCCSCGCSLRLTPKNCTLCPRKGKNRCFSGCCKSCSGSCSWPSCCCGDCSCGCFSKSSCSNCCCALPTCKSCTNCCSCFKCTSCCSCFKCPTLKSCCCFSCKKICCNPCACLCY</sequence>
<dbReference type="EMBL" id="JAJJMB010009331">
    <property type="protein sequence ID" value="KAI3914366.1"/>
    <property type="molecule type" value="Genomic_DNA"/>
</dbReference>
<keyword evidence="1" id="KW-0175">Coiled coil</keyword>
<evidence type="ECO:0000313" key="3">
    <source>
        <dbReference type="EMBL" id="KAI3914366.1"/>
    </source>
</evidence>
<feature type="domain" description="G protein gamma" evidence="2">
    <location>
        <begin position="59"/>
        <end position="129"/>
    </location>
</feature>
<protein>
    <recommendedName>
        <fullName evidence="2">G protein gamma domain-containing protein</fullName>
    </recommendedName>
</protein>
<name>A0AAD4SQ42_9MAGN</name>
<dbReference type="GO" id="GO:0007186">
    <property type="term" value="P:G protein-coupled receptor signaling pathway"/>
    <property type="evidence" value="ECO:0007669"/>
    <property type="project" value="InterPro"/>
</dbReference>
<feature type="coiled-coil region" evidence="1">
    <location>
        <begin position="56"/>
        <end position="83"/>
    </location>
</feature>
<dbReference type="Proteomes" id="UP001202328">
    <property type="component" value="Unassembled WGS sequence"/>
</dbReference>
<dbReference type="InterPro" id="IPR055305">
    <property type="entry name" value="GG3-like"/>
</dbReference>
<dbReference type="Pfam" id="PF00631">
    <property type="entry name" value="G-gamma"/>
    <property type="match status" value="1"/>
</dbReference>
<gene>
    <name evidence="3" type="ORF">MKW98_014973</name>
</gene>
<evidence type="ECO:0000256" key="1">
    <source>
        <dbReference type="SAM" id="Coils"/>
    </source>
</evidence>
<reference evidence="3" key="1">
    <citation type="submission" date="2022-04" db="EMBL/GenBank/DDBJ databases">
        <title>A functionally conserved STORR gene fusion in Papaver species that diverged 16.8 million years ago.</title>
        <authorList>
            <person name="Catania T."/>
        </authorList>
    </citation>
    <scope>NUCLEOTIDE SEQUENCE</scope>
    <source>
        <strain evidence="3">S-188037</strain>
    </source>
</reference>
<keyword evidence="4" id="KW-1185">Reference proteome</keyword>
<dbReference type="PANTHER" id="PTHR32378">
    <property type="entry name" value="GUANINE NUCLEOTIDE-BINDING PROTEIN SUBUNIT GAMMA 3"/>
    <property type="match status" value="1"/>
</dbReference>
<dbReference type="AlphaFoldDB" id="A0AAD4SQ42"/>
<proteinExistence type="predicted"/>
<dbReference type="InterPro" id="IPR015898">
    <property type="entry name" value="G-protein_gamma-like_dom"/>
</dbReference>
<comment type="caution">
    <text evidence="3">The sequence shown here is derived from an EMBL/GenBank/DDBJ whole genome shotgun (WGS) entry which is preliminary data.</text>
</comment>
<accession>A0AAD4SQ42</accession>
<dbReference type="SMART" id="SM01224">
    <property type="entry name" value="G_gamma"/>
    <property type="match status" value="1"/>
</dbReference>
<evidence type="ECO:0000313" key="4">
    <source>
        <dbReference type="Proteomes" id="UP001202328"/>
    </source>
</evidence>
<organism evidence="3 4">
    <name type="scientific">Papaver atlanticum</name>
    <dbReference type="NCBI Taxonomy" id="357466"/>
    <lineage>
        <taxon>Eukaryota</taxon>
        <taxon>Viridiplantae</taxon>
        <taxon>Streptophyta</taxon>
        <taxon>Embryophyta</taxon>
        <taxon>Tracheophyta</taxon>
        <taxon>Spermatophyta</taxon>
        <taxon>Magnoliopsida</taxon>
        <taxon>Ranunculales</taxon>
        <taxon>Papaveraceae</taxon>
        <taxon>Papaveroideae</taxon>
        <taxon>Papaver</taxon>
    </lineage>
</organism>
<dbReference type="PANTHER" id="PTHR32378:SF10">
    <property type="entry name" value="GUANINE NUCLEOTIDE-BINDING PROTEIN SUBUNIT GAMMA 3"/>
    <property type="match status" value="1"/>
</dbReference>